<dbReference type="RefSeq" id="WP_137436851.1">
    <property type="nucleotide sequence ID" value="NZ_SZYH01000001.1"/>
</dbReference>
<dbReference type="InterPro" id="IPR032259">
    <property type="entry name" value="HIBYL-CoA-H"/>
</dbReference>
<dbReference type="EC" id="3.1.2.4" evidence="2"/>
<dbReference type="CDD" id="cd06558">
    <property type="entry name" value="crotonase-like"/>
    <property type="match status" value="1"/>
</dbReference>
<dbReference type="Proteomes" id="UP000308488">
    <property type="component" value="Unassembled WGS sequence"/>
</dbReference>
<dbReference type="PANTHER" id="PTHR43176:SF3">
    <property type="entry name" value="3-HYDROXYISOBUTYRYL-COA HYDROLASE, MITOCHONDRIAL"/>
    <property type="match status" value="1"/>
</dbReference>
<dbReference type="GO" id="GO:0006574">
    <property type="term" value="P:L-valine catabolic process"/>
    <property type="evidence" value="ECO:0007669"/>
    <property type="project" value="TreeGrafter"/>
</dbReference>
<dbReference type="GO" id="GO:0003860">
    <property type="term" value="F:3-hydroxyisobutyryl-CoA hydrolase activity"/>
    <property type="evidence" value="ECO:0007669"/>
    <property type="project" value="UniProtKB-EC"/>
</dbReference>
<dbReference type="Pfam" id="PF16113">
    <property type="entry name" value="ECH_2"/>
    <property type="match status" value="1"/>
</dbReference>
<name>A0A4V6CUQ5_9GAMM</name>
<comment type="catalytic activity">
    <reaction evidence="1">
        <text>3-hydroxy-2-methylpropanoyl-CoA + H2O = 3-hydroxy-2-methylpropanoate + CoA + H(+)</text>
        <dbReference type="Rhea" id="RHEA:20888"/>
        <dbReference type="ChEBI" id="CHEBI:11805"/>
        <dbReference type="ChEBI" id="CHEBI:15377"/>
        <dbReference type="ChEBI" id="CHEBI:15378"/>
        <dbReference type="ChEBI" id="CHEBI:57287"/>
        <dbReference type="ChEBI" id="CHEBI:57340"/>
        <dbReference type="EC" id="3.1.2.4"/>
    </reaction>
</comment>
<keyword evidence="3" id="KW-0378">Hydrolase</keyword>
<gene>
    <name evidence="5" type="ORF">FDP08_14575</name>
</gene>
<dbReference type="OrthoDB" id="9790967at2"/>
<dbReference type="GO" id="GO:0005829">
    <property type="term" value="C:cytosol"/>
    <property type="evidence" value="ECO:0007669"/>
    <property type="project" value="TreeGrafter"/>
</dbReference>
<dbReference type="AlphaFoldDB" id="A0A4V6CUQ5"/>
<keyword evidence="6" id="KW-1185">Reference proteome</keyword>
<evidence type="ECO:0000313" key="5">
    <source>
        <dbReference type="EMBL" id="TKV69235.1"/>
    </source>
</evidence>
<comment type="caution">
    <text evidence="5">The sequence shown here is derived from an EMBL/GenBank/DDBJ whole genome shotgun (WGS) entry which is preliminary data.</text>
</comment>
<reference evidence="5 6" key="1">
    <citation type="submission" date="2019-05" db="EMBL/GenBank/DDBJ databases">
        <title>Marinobacter panjinensis sp. nov., a moderately halophilic bacterium isolated from sea tidal flat environment.</title>
        <authorList>
            <person name="Yang W."/>
            <person name="An M."/>
            <person name="He W."/>
            <person name="Luo X."/>
            <person name="Zhu L."/>
            <person name="Chen G."/>
            <person name="Zhang Y."/>
            <person name="Wang Y."/>
        </authorList>
    </citation>
    <scope>NUCLEOTIDE SEQUENCE [LARGE SCALE GENOMIC DNA]</scope>
    <source>
        <strain evidence="5 6">PJ-16</strain>
    </source>
</reference>
<keyword evidence="5" id="KW-0413">Isomerase</keyword>
<dbReference type="GO" id="GO:0016853">
    <property type="term" value="F:isomerase activity"/>
    <property type="evidence" value="ECO:0007669"/>
    <property type="project" value="UniProtKB-KW"/>
</dbReference>
<protein>
    <recommendedName>
        <fullName evidence="2">3-hydroxyisobutyryl-CoA hydrolase</fullName>
        <ecNumber evidence="2">3.1.2.4</ecNumber>
    </recommendedName>
</protein>
<evidence type="ECO:0000256" key="2">
    <source>
        <dbReference type="ARBA" id="ARBA00011915"/>
    </source>
</evidence>
<accession>A0A4V6CUQ5</accession>
<evidence type="ECO:0000256" key="1">
    <source>
        <dbReference type="ARBA" id="ARBA00001709"/>
    </source>
</evidence>
<dbReference type="NCBIfam" id="NF004127">
    <property type="entry name" value="PRK05617.1"/>
    <property type="match status" value="1"/>
</dbReference>
<dbReference type="Gene3D" id="3.90.226.10">
    <property type="entry name" value="2-enoyl-CoA Hydratase, Chain A, domain 1"/>
    <property type="match status" value="1"/>
</dbReference>
<sequence length="361" mass="40028">MSNQAVIFEELEAAGGKRIGVARLNTPRSMNALSLEMIHLLKPRLDQWAADDAIGAVWLEGEGDKALCAGGDIVALYRDMTEPRSDSRSASEGDTFFTDEYELDYQIHTYPKPFIVWGNGLVIGGGLGLMSGGSHRVVTEHTRVAMPEVSIGLYPDVGAGWFLNKMPGRTGLFLGLTGARMNGADAIFTGLADRFIRHDMRDEVKQALQQSDFGDEAHGAVSKVLRRFEAGSREAMPQSVVREHFDVIQALTDGDSLMEVVDNLGQYAGEDPWLIKAVKTVAAASPASMTLTWQHYHNTLHDSLSQVFDKELRISKRSLKMGEFAEGVRALLIDKDLKPRWHFPTLESVDPEWIDRFFMES</sequence>
<dbReference type="SUPFAM" id="SSF52096">
    <property type="entry name" value="ClpP/crotonase"/>
    <property type="match status" value="1"/>
</dbReference>
<evidence type="ECO:0000313" key="6">
    <source>
        <dbReference type="Proteomes" id="UP000308488"/>
    </source>
</evidence>
<proteinExistence type="predicted"/>
<feature type="domain" description="Enoyl-CoA hydratase/isomerase" evidence="4">
    <location>
        <begin position="19"/>
        <end position="358"/>
    </location>
</feature>
<evidence type="ECO:0000256" key="3">
    <source>
        <dbReference type="ARBA" id="ARBA00022801"/>
    </source>
</evidence>
<dbReference type="PANTHER" id="PTHR43176">
    <property type="entry name" value="3-HYDROXYISOBUTYRYL-COA HYDROLASE-RELATED"/>
    <property type="match status" value="1"/>
</dbReference>
<organism evidence="5 6">
    <name type="scientific">Marinobacter panjinensis</name>
    <dbReference type="NCBI Taxonomy" id="2576384"/>
    <lineage>
        <taxon>Bacteria</taxon>
        <taxon>Pseudomonadati</taxon>
        <taxon>Pseudomonadota</taxon>
        <taxon>Gammaproteobacteria</taxon>
        <taxon>Pseudomonadales</taxon>
        <taxon>Marinobacteraceae</taxon>
        <taxon>Marinobacter</taxon>
    </lineage>
</organism>
<dbReference type="EMBL" id="SZYH01000001">
    <property type="protein sequence ID" value="TKV69235.1"/>
    <property type="molecule type" value="Genomic_DNA"/>
</dbReference>
<dbReference type="InterPro" id="IPR045004">
    <property type="entry name" value="ECH_dom"/>
</dbReference>
<evidence type="ECO:0000259" key="4">
    <source>
        <dbReference type="Pfam" id="PF16113"/>
    </source>
</evidence>
<dbReference type="InterPro" id="IPR029045">
    <property type="entry name" value="ClpP/crotonase-like_dom_sf"/>
</dbReference>